<evidence type="ECO:0000259" key="6">
    <source>
        <dbReference type="PROSITE" id="PS51935"/>
    </source>
</evidence>
<keyword evidence="2" id="KW-0645">Protease</keyword>
<dbReference type="Proteomes" id="UP000234331">
    <property type="component" value="Unassembled WGS sequence"/>
</dbReference>
<proteinExistence type="inferred from homology"/>
<dbReference type="InterPro" id="IPR051794">
    <property type="entry name" value="PG_Endopeptidase_C40"/>
</dbReference>
<evidence type="ECO:0000256" key="3">
    <source>
        <dbReference type="ARBA" id="ARBA00022801"/>
    </source>
</evidence>
<dbReference type="Gene3D" id="3.90.1720.10">
    <property type="entry name" value="endopeptidase domain like (from Nostoc punctiforme)"/>
    <property type="match status" value="1"/>
</dbReference>
<dbReference type="InterPro" id="IPR000064">
    <property type="entry name" value="NLP_P60_dom"/>
</dbReference>
<comment type="similarity">
    <text evidence="1">Belongs to the peptidase C40 family.</text>
</comment>
<evidence type="ECO:0000256" key="2">
    <source>
        <dbReference type="ARBA" id="ARBA00022670"/>
    </source>
</evidence>
<dbReference type="SUPFAM" id="SSF54001">
    <property type="entry name" value="Cysteine proteinases"/>
    <property type="match status" value="1"/>
</dbReference>
<name>A0A2I2KI63_9ACTN</name>
<evidence type="ECO:0000256" key="4">
    <source>
        <dbReference type="ARBA" id="ARBA00022807"/>
    </source>
</evidence>
<evidence type="ECO:0000256" key="1">
    <source>
        <dbReference type="ARBA" id="ARBA00007074"/>
    </source>
</evidence>
<dbReference type="Pfam" id="PF00877">
    <property type="entry name" value="NLPC_P60"/>
    <property type="match status" value="1"/>
</dbReference>
<reference evidence="7 8" key="1">
    <citation type="submission" date="2017-06" db="EMBL/GenBank/DDBJ databases">
        <authorList>
            <person name="Kim H.J."/>
            <person name="Triplett B.A."/>
        </authorList>
    </citation>
    <scope>NUCLEOTIDE SEQUENCE [LARGE SCALE GENOMIC DNA]</scope>
    <source>
        <strain evidence="7">FRACA_ARgP5</strain>
    </source>
</reference>
<dbReference type="GO" id="GO:0006508">
    <property type="term" value="P:proteolysis"/>
    <property type="evidence" value="ECO:0007669"/>
    <property type="project" value="UniProtKB-KW"/>
</dbReference>
<dbReference type="AlphaFoldDB" id="A0A2I2KI63"/>
<evidence type="ECO:0000313" key="8">
    <source>
        <dbReference type="Proteomes" id="UP000234331"/>
    </source>
</evidence>
<keyword evidence="4" id="KW-0788">Thiol protease</keyword>
<feature type="compositionally biased region" description="Polar residues" evidence="5">
    <location>
        <begin position="214"/>
        <end position="232"/>
    </location>
</feature>
<evidence type="ECO:0000313" key="7">
    <source>
        <dbReference type="EMBL" id="SNQ45352.1"/>
    </source>
</evidence>
<feature type="region of interest" description="Disordered" evidence="5">
    <location>
        <begin position="1"/>
        <end position="28"/>
    </location>
</feature>
<sequence length="367" mass="37644">MYSAEIYSSEDQPAGSGRGRHRASASARSLLARTSARATVAAITTGTMAISGIALASTHGDSSGDPETGETRIAAAGALGAAVGSRTTIPAAPAALVPRQATPSTTTVRASATVAPVVADMTVGAEEPIDVGFRLTDGTGRAVANQDILVQAQFPTGWTTFKILRTDGRGYAGYTARVLTTTSVRALFTGNDSFGAATYGPAIVRVRPEPQPAAASTSPTRTSGGATRTSVALPQPEPEPASAGAVTGATSIGEKAVYLASLQAGKPYVWGATGPSSFDCSGLVQYIYRQLGKTLPRTTDQQYAATTRIAQGSEQPGDLIFFGAPGGIYHEGIYAGGGKMWVAPKSGDVVKLEKIWTSSYSVGRVHQ</sequence>
<organism evidence="7 8">
    <name type="scientific">Frankia canadensis</name>
    <dbReference type="NCBI Taxonomy" id="1836972"/>
    <lineage>
        <taxon>Bacteria</taxon>
        <taxon>Bacillati</taxon>
        <taxon>Actinomycetota</taxon>
        <taxon>Actinomycetes</taxon>
        <taxon>Frankiales</taxon>
        <taxon>Frankiaceae</taxon>
        <taxon>Frankia</taxon>
    </lineage>
</organism>
<accession>A0A2I2KI63</accession>
<feature type="domain" description="NlpC/P60" evidence="6">
    <location>
        <begin position="250"/>
        <end position="367"/>
    </location>
</feature>
<evidence type="ECO:0000256" key="5">
    <source>
        <dbReference type="SAM" id="MobiDB-lite"/>
    </source>
</evidence>
<protein>
    <submittedName>
        <fullName evidence="7">NLP/P60 protein</fullName>
    </submittedName>
</protein>
<dbReference type="InterPro" id="IPR038765">
    <property type="entry name" value="Papain-like_cys_pep_sf"/>
</dbReference>
<dbReference type="EMBL" id="FZMO01000001">
    <property type="protein sequence ID" value="SNQ45352.1"/>
    <property type="molecule type" value="Genomic_DNA"/>
</dbReference>
<feature type="region of interest" description="Disordered" evidence="5">
    <location>
        <begin position="208"/>
        <end position="245"/>
    </location>
</feature>
<dbReference type="PANTHER" id="PTHR47359">
    <property type="entry name" value="PEPTIDOGLYCAN DL-ENDOPEPTIDASE CWLO"/>
    <property type="match status" value="1"/>
</dbReference>
<keyword evidence="8" id="KW-1185">Reference proteome</keyword>
<keyword evidence="3" id="KW-0378">Hydrolase</keyword>
<dbReference type="PROSITE" id="PS51935">
    <property type="entry name" value="NLPC_P60"/>
    <property type="match status" value="1"/>
</dbReference>
<dbReference type="GO" id="GO:0008234">
    <property type="term" value="F:cysteine-type peptidase activity"/>
    <property type="evidence" value="ECO:0007669"/>
    <property type="project" value="UniProtKB-KW"/>
</dbReference>
<gene>
    <name evidence="7" type="ORF">FRACA_10111</name>
</gene>
<dbReference type="PANTHER" id="PTHR47359:SF3">
    <property type="entry name" value="NLP_P60 DOMAIN-CONTAINING PROTEIN-RELATED"/>
    <property type="match status" value="1"/>
</dbReference>